<dbReference type="RefSeq" id="WP_168139848.1">
    <property type="nucleotide sequence ID" value="NZ_JAAVJR010000950.1"/>
</dbReference>
<gene>
    <name evidence="1" type="ORF">HC175_20200</name>
</gene>
<evidence type="ECO:0000313" key="2">
    <source>
        <dbReference type="Proteomes" id="UP000703674"/>
    </source>
</evidence>
<keyword evidence="2" id="KW-1185">Reference proteome</keyword>
<reference evidence="1 2" key="1">
    <citation type="submission" date="2020-03" db="EMBL/GenBank/DDBJ databases">
        <title>Salinimicrobium sp. nov, isolated from SCS.</title>
        <authorList>
            <person name="Cao W.R."/>
        </authorList>
    </citation>
    <scope>NUCLEOTIDE SEQUENCE [LARGE SCALE GENOMIC DNA]</scope>
    <source>
        <strain evidence="2">J15B91</strain>
    </source>
</reference>
<proteinExistence type="predicted"/>
<sequence>MMKIADVLEESDPDKKDKLLQIIEDGDATVILSSEYTQSLNELIKLEFVSIENEKLQLTEKGQQAKLIGVKGAMEKNPPLTEELKLSDFT</sequence>
<organism evidence="1 2">
    <name type="scientific">Salinimicrobium oceani</name>
    <dbReference type="NCBI Taxonomy" id="2722702"/>
    <lineage>
        <taxon>Bacteria</taxon>
        <taxon>Pseudomonadati</taxon>
        <taxon>Bacteroidota</taxon>
        <taxon>Flavobacteriia</taxon>
        <taxon>Flavobacteriales</taxon>
        <taxon>Flavobacteriaceae</taxon>
        <taxon>Salinimicrobium</taxon>
    </lineage>
</organism>
<feature type="non-terminal residue" evidence="1">
    <location>
        <position position="90"/>
    </location>
</feature>
<dbReference type="Proteomes" id="UP000703674">
    <property type="component" value="Unassembled WGS sequence"/>
</dbReference>
<comment type="caution">
    <text evidence="1">The sequence shown here is derived from an EMBL/GenBank/DDBJ whole genome shotgun (WGS) entry which is preliminary data.</text>
</comment>
<dbReference type="EMBL" id="JAAVJR010000950">
    <property type="protein sequence ID" value="NJW55240.1"/>
    <property type="molecule type" value="Genomic_DNA"/>
</dbReference>
<evidence type="ECO:0000313" key="1">
    <source>
        <dbReference type="EMBL" id="NJW55240.1"/>
    </source>
</evidence>
<accession>A0ABX1D4A5</accession>
<name>A0ABX1D4A5_9FLAO</name>
<protein>
    <submittedName>
        <fullName evidence="1">Uncharacterized protein</fullName>
    </submittedName>
</protein>